<keyword evidence="3" id="KW-1185">Reference proteome</keyword>
<protein>
    <recommendedName>
        <fullName evidence="4">PPE family protein</fullName>
    </recommendedName>
</protein>
<gene>
    <name evidence="2" type="ORF">DFR69_108262</name>
</gene>
<sequence>MFGYEPPGIPGRGENVRNWRHREIVAAFAPLDVTAAFAQADSFEQIARWWEEGVSAFAHSLREAQVVTWSGTAADTARAAVTAYLAEARELTAAFVELSEVVRAAAEAIVTTRSAIPEPVGTEVADAAAKYGAQEWAVETARTAMHERYVLPFGTVDRRIPVLPRPTRRVTAFPEARWASEPEEGRSSASLDGSPKDRPRAEDRPDDRDGGDDRRGGGRGGLDRPGDSGDDDRPGDSSDDDRPQPAGSGPRDDRAGEERASADADSQGLSTGQESHEDSDSTDLAATGTGASTVADNSSGATTMADNGTGPTTMAENSSGPTTMEDNDADPTTMADNGTGATAIASNGTGPSEIEGSGTAATSEGGGPVGGGPDVTGARGGESAGQGVGESVVRTASGNAGVAPLSPPVSGFGTGGGTTPLPAPDVEPDSGWVGERPGRQDLSRDVRQDLAAGGTSATGSGERAWAGGPRYQPSPLSDPLEPGIGRSVPGAAGPVIGANPSTAVSAPRILDRLFHYAAPTAGQVPDPQHERALPDYS</sequence>
<feature type="compositionally biased region" description="Basic and acidic residues" evidence="1">
    <location>
        <begin position="250"/>
        <end position="262"/>
    </location>
</feature>
<dbReference type="AlphaFoldDB" id="A0A317NH13"/>
<dbReference type="Proteomes" id="UP000246410">
    <property type="component" value="Unassembled WGS sequence"/>
</dbReference>
<feature type="compositionally biased region" description="Basic and acidic residues" evidence="1">
    <location>
        <begin position="436"/>
        <end position="448"/>
    </location>
</feature>
<feature type="compositionally biased region" description="Basic and acidic residues" evidence="1">
    <location>
        <begin position="194"/>
        <end position="243"/>
    </location>
</feature>
<dbReference type="EMBL" id="QGTL01000008">
    <property type="protein sequence ID" value="PWV72948.1"/>
    <property type="molecule type" value="Genomic_DNA"/>
</dbReference>
<proteinExistence type="predicted"/>
<organism evidence="2 3">
    <name type="scientific">Nocardia neocaledoniensis</name>
    <dbReference type="NCBI Taxonomy" id="236511"/>
    <lineage>
        <taxon>Bacteria</taxon>
        <taxon>Bacillati</taxon>
        <taxon>Actinomycetota</taxon>
        <taxon>Actinomycetes</taxon>
        <taxon>Mycobacteriales</taxon>
        <taxon>Nocardiaceae</taxon>
        <taxon>Nocardia</taxon>
    </lineage>
</organism>
<evidence type="ECO:0008006" key="4">
    <source>
        <dbReference type="Google" id="ProtNLM"/>
    </source>
</evidence>
<feature type="compositionally biased region" description="Gly residues" evidence="1">
    <location>
        <begin position="364"/>
        <end position="388"/>
    </location>
</feature>
<feature type="compositionally biased region" description="Polar residues" evidence="1">
    <location>
        <begin position="289"/>
        <end position="324"/>
    </location>
</feature>
<name>A0A317NH13_9NOCA</name>
<dbReference type="InterPro" id="IPR036689">
    <property type="entry name" value="ESAT-6-like_sf"/>
</dbReference>
<evidence type="ECO:0000256" key="1">
    <source>
        <dbReference type="SAM" id="MobiDB-lite"/>
    </source>
</evidence>
<reference evidence="2 3" key="1">
    <citation type="submission" date="2018-05" db="EMBL/GenBank/DDBJ databases">
        <title>Genomic Encyclopedia of Type Strains, Phase IV (KMG-IV): sequencing the most valuable type-strain genomes for metagenomic binning, comparative biology and taxonomic classification.</title>
        <authorList>
            <person name="Goeker M."/>
        </authorList>
    </citation>
    <scope>NUCLEOTIDE SEQUENCE [LARGE SCALE GENOMIC DNA]</scope>
    <source>
        <strain evidence="2 3">DSM 44717</strain>
    </source>
</reference>
<dbReference type="SUPFAM" id="SSF140453">
    <property type="entry name" value="EsxAB dimer-like"/>
    <property type="match status" value="1"/>
</dbReference>
<accession>A0A317NH13</accession>
<feature type="region of interest" description="Disordered" evidence="1">
    <location>
        <begin position="174"/>
        <end position="492"/>
    </location>
</feature>
<feature type="compositionally biased region" description="Polar residues" evidence="1">
    <location>
        <begin position="334"/>
        <end position="350"/>
    </location>
</feature>
<evidence type="ECO:0000313" key="3">
    <source>
        <dbReference type="Proteomes" id="UP000246410"/>
    </source>
</evidence>
<evidence type="ECO:0000313" key="2">
    <source>
        <dbReference type="EMBL" id="PWV72948.1"/>
    </source>
</evidence>
<comment type="caution">
    <text evidence="2">The sequence shown here is derived from an EMBL/GenBank/DDBJ whole genome shotgun (WGS) entry which is preliminary data.</text>
</comment>
<feature type="compositionally biased region" description="Low complexity" evidence="1">
    <location>
        <begin position="451"/>
        <end position="461"/>
    </location>
</feature>